<organism evidence="2 3">
    <name type="scientific">Sedimenticola selenatireducens</name>
    <dbReference type="NCBI Taxonomy" id="191960"/>
    <lineage>
        <taxon>Bacteria</taxon>
        <taxon>Pseudomonadati</taxon>
        <taxon>Pseudomonadota</taxon>
        <taxon>Gammaproteobacteria</taxon>
        <taxon>Chromatiales</taxon>
        <taxon>Sedimenticolaceae</taxon>
        <taxon>Sedimenticola</taxon>
    </lineage>
</organism>
<reference evidence="2 3" key="1">
    <citation type="submission" date="2019-07" db="EMBL/GenBank/DDBJ databases">
        <title>The pathways for chlorine oxyanion respiration interact through the shared metabolite chlorate.</title>
        <authorList>
            <person name="Barnum T.P."/>
            <person name="Cheng Y."/>
            <person name="Hill K.A."/>
            <person name="Lucas L.N."/>
            <person name="Carlson H.K."/>
            <person name="Coates J.D."/>
        </authorList>
    </citation>
    <scope>NUCLEOTIDE SEQUENCE [LARGE SCALE GENOMIC DNA]</scope>
    <source>
        <strain evidence="2 3">BK-1</strain>
    </source>
</reference>
<sequence length="175" mass="20616">MDNEKKSAITDSILGQHSERLLLQGRVQFQYASLHMAQQASHHIDIFTYDLDKPLYDQTEFIEALKSLAIHQRSIAIRVLIQNSEKVQRGGHRLLELARRLTSKIEIRRPHTDFLDHTENFMVIDKTGYIRRKQADRYEGEANFCDRLEAKLLSEFFSDVWERSEPESALRRLYL</sequence>
<dbReference type="CDD" id="cd00138">
    <property type="entry name" value="PLDc_SF"/>
    <property type="match status" value="1"/>
</dbReference>
<dbReference type="Gene3D" id="3.30.870.10">
    <property type="entry name" value="Endonuclease Chain A"/>
    <property type="match status" value="1"/>
</dbReference>
<comment type="caution">
    <text evidence="2">The sequence shown here is derived from an EMBL/GenBank/DDBJ whole genome shotgun (WGS) entry which is preliminary data.</text>
</comment>
<evidence type="ECO:0000313" key="3">
    <source>
        <dbReference type="Proteomes" id="UP000316649"/>
    </source>
</evidence>
<gene>
    <name evidence="2" type="ORF">FHP88_08000</name>
</gene>
<feature type="domain" description="DUF7931" evidence="1">
    <location>
        <begin position="28"/>
        <end position="173"/>
    </location>
</feature>
<keyword evidence="2" id="KW-0808">Transferase</keyword>
<proteinExistence type="predicted"/>
<protein>
    <submittedName>
        <fullName evidence="2">Acyltransferase</fullName>
    </submittedName>
</protein>
<dbReference type="RefSeq" id="WP_144358513.1">
    <property type="nucleotide sequence ID" value="NZ_VMNH01000007.1"/>
</dbReference>
<evidence type="ECO:0000259" key="1">
    <source>
        <dbReference type="Pfam" id="PF25559"/>
    </source>
</evidence>
<keyword evidence="2" id="KW-0012">Acyltransferase</keyword>
<evidence type="ECO:0000313" key="2">
    <source>
        <dbReference type="EMBL" id="TVO75933.1"/>
    </source>
</evidence>
<accession>A0A558DRW0</accession>
<dbReference type="Proteomes" id="UP000316649">
    <property type="component" value="Unassembled WGS sequence"/>
</dbReference>
<dbReference type="Pfam" id="PF25559">
    <property type="entry name" value="DUF7931"/>
    <property type="match status" value="1"/>
</dbReference>
<dbReference type="SUPFAM" id="SSF56024">
    <property type="entry name" value="Phospholipase D/nuclease"/>
    <property type="match status" value="1"/>
</dbReference>
<keyword evidence="3" id="KW-1185">Reference proteome</keyword>
<dbReference type="InterPro" id="IPR057691">
    <property type="entry name" value="DUF7931"/>
</dbReference>
<dbReference type="EMBL" id="VMNH01000007">
    <property type="protein sequence ID" value="TVO75933.1"/>
    <property type="molecule type" value="Genomic_DNA"/>
</dbReference>
<dbReference type="OrthoDB" id="6080223at2"/>
<dbReference type="AlphaFoldDB" id="A0A558DRW0"/>
<dbReference type="GO" id="GO:0016746">
    <property type="term" value="F:acyltransferase activity"/>
    <property type="evidence" value="ECO:0007669"/>
    <property type="project" value="UniProtKB-KW"/>
</dbReference>
<name>A0A558DRW0_9GAMM</name>